<dbReference type="AlphaFoldDB" id="A0A3P7LB01"/>
<keyword evidence="8 12" id="KW-1133">Transmembrane helix</keyword>
<evidence type="ECO:0000256" key="1">
    <source>
        <dbReference type="ARBA" id="ARBA00004477"/>
    </source>
</evidence>
<comment type="pathway">
    <text evidence="2">Protein modification; protein glycosylation.</text>
</comment>
<keyword evidence="14" id="KW-1185">Reference proteome</keyword>
<keyword evidence="6 12" id="KW-0812">Transmembrane</keyword>
<comment type="subcellular location">
    <subcellularLocation>
        <location evidence="1">Endoplasmic reticulum membrane</location>
        <topology evidence="1">Multi-pass membrane protein</topology>
    </subcellularLocation>
</comment>
<evidence type="ECO:0000256" key="6">
    <source>
        <dbReference type="ARBA" id="ARBA00022692"/>
    </source>
</evidence>
<feature type="transmembrane region" description="Helical" evidence="12">
    <location>
        <begin position="64"/>
        <end position="84"/>
    </location>
</feature>
<dbReference type="PANTHER" id="PTHR12646:SF0">
    <property type="entry name" value="DOL-P-MAN:MAN(5)GLCNAC(2)-PP-DOL ALPHA-1,3-MANNOSYLTRANSFERASE"/>
    <property type="match status" value="1"/>
</dbReference>
<keyword evidence="9 12" id="KW-0472">Membrane</keyword>
<keyword evidence="7" id="KW-0256">Endoplasmic reticulum</keyword>
<dbReference type="PANTHER" id="PTHR12646">
    <property type="entry name" value="NOT56 - RELATED"/>
    <property type="match status" value="1"/>
</dbReference>
<feature type="transmembrane region" description="Helical" evidence="12">
    <location>
        <begin position="7"/>
        <end position="26"/>
    </location>
</feature>
<gene>
    <name evidence="13" type="ORF">DILT_LOCUS9735</name>
</gene>
<evidence type="ECO:0000256" key="8">
    <source>
        <dbReference type="ARBA" id="ARBA00022989"/>
    </source>
</evidence>
<reference evidence="13 14" key="1">
    <citation type="submission" date="2018-11" db="EMBL/GenBank/DDBJ databases">
        <authorList>
            <consortium name="Pathogen Informatics"/>
        </authorList>
    </citation>
    <scope>NUCLEOTIDE SEQUENCE [LARGE SCALE GENOMIC DNA]</scope>
</reference>
<dbReference type="Proteomes" id="UP000281553">
    <property type="component" value="Unassembled WGS sequence"/>
</dbReference>
<accession>A0A3P7LB01</accession>
<proteinExistence type="predicted"/>
<feature type="region of interest" description="Disordered" evidence="11">
    <location>
        <begin position="182"/>
        <end position="202"/>
    </location>
</feature>
<evidence type="ECO:0000256" key="3">
    <source>
        <dbReference type="ARBA" id="ARBA00011964"/>
    </source>
</evidence>
<evidence type="ECO:0000256" key="9">
    <source>
        <dbReference type="ARBA" id="ARBA00023136"/>
    </source>
</evidence>
<evidence type="ECO:0000256" key="5">
    <source>
        <dbReference type="ARBA" id="ARBA00022679"/>
    </source>
</evidence>
<evidence type="ECO:0000256" key="12">
    <source>
        <dbReference type="SAM" id="Phobius"/>
    </source>
</evidence>
<keyword evidence="4" id="KW-0328">Glycosyltransferase</keyword>
<protein>
    <recommendedName>
        <fullName evidence="3">dolichyl-P-Man:Man5GlcNAc2-PP-dolichol alpha-1,3-mannosyltransferase</fullName>
        <ecNumber evidence="3">2.4.1.258</ecNumber>
    </recommendedName>
</protein>
<dbReference type="GO" id="GO:0005789">
    <property type="term" value="C:endoplasmic reticulum membrane"/>
    <property type="evidence" value="ECO:0007669"/>
    <property type="project" value="UniProtKB-SubCell"/>
</dbReference>
<evidence type="ECO:0000256" key="4">
    <source>
        <dbReference type="ARBA" id="ARBA00022676"/>
    </source>
</evidence>
<dbReference type="InterPro" id="IPR007873">
    <property type="entry name" value="Glycosyltransferase_ALG3"/>
</dbReference>
<evidence type="ECO:0000256" key="7">
    <source>
        <dbReference type="ARBA" id="ARBA00022824"/>
    </source>
</evidence>
<evidence type="ECO:0000313" key="13">
    <source>
        <dbReference type="EMBL" id="VDN13904.1"/>
    </source>
</evidence>
<name>A0A3P7LB01_DIBLA</name>
<comment type="catalytic activity">
    <reaction evidence="10">
        <text>an alpha-D-Man-(1-&gt;2)-alpha-D-Man-(1-&gt;2)-alpha-D-Man-(1-&gt;3)-[alpha-D-Man-(1-&gt;6)]-beta-D-Man-(1-&gt;4)-beta-D-GlcNAc-(1-&gt;4)-alpha-D-GlcNAc-diphospho-di-trans,poly-cis-dolichol + a di-trans,poly-cis-dolichyl beta-D-mannosyl phosphate = an alpha-D-Man-(1-&gt;2)-alpha-D-Man-(1-&gt;2)-alpha-D-Man-(1-&gt;3)-[alpha-D-Man-(1-&gt;3)-alpha-D-Man-(1-&gt;6)]-beta-D-Man-(1-&gt;4)-beta-D-GlcNAc-(1-&gt;4)-alpha-D-GlcNAc-diphospho-di-trans,poly-cis-dolichol + a di-trans,poly-cis-dolichyl phosphate + H(+)</text>
        <dbReference type="Rhea" id="RHEA:29527"/>
        <dbReference type="Rhea" id="RHEA-COMP:19498"/>
        <dbReference type="Rhea" id="RHEA-COMP:19501"/>
        <dbReference type="Rhea" id="RHEA-COMP:19516"/>
        <dbReference type="Rhea" id="RHEA-COMP:19517"/>
        <dbReference type="ChEBI" id="CHEBI:15378"/>
        <dbReference type="ChEBI" id="CHEBI:57683"/>
        <dbReference type="ChEBI" id="CHEBI:58211"/>
        <dbReference type="ChEBI" id="CHEBI:132515"/>
        <dbReference type="ChEBI" id="CHEBI:132516"/>
        <dbReference type="EC" id="2.4.1.258"/>
    </reaction>
    <physiologicalReaction direction="left-to-right" evidence="10">
        <dbReference type="Rhea" id="RHEA:29528"/>
    </physiologicalReaction>
</comment>
<dbReference type="GO" id="GO:0052925">
    <property type="term" value="F:dol-P-Man:Man(5)GlcNAc(2)-PP-Dol alpha-1,3-mannosyltransferase activity"/>
    <property type="evidence" value="ECO:0007669"/>
    <property type="project" value="UniProtKB-EC"/>
</dbReference>
<sequence length="202" mass="23276">MSFLSQAFEIYGVAFRFLLLASIFLFRNTAAYLGAAFEFSRQFMYKWTVNWKILPESVFLDRRFHAALLGLHILLLAFFLIRFIRSRGGLMQFLDLMPPSKRREKLNPEDVVYPMFVTNFIGIAFSRSLHYQFYVWYYHTIPYLLWSVPAFSNSIRSANLHACHLVLLIGLAMSALPAPHDAPTAKQTTGPNAGKSKKLKKN</sequence>
<dbReference type="EMBL" id="UYRU01057722">
    <property type="protein sequence ID" value="VDN13904.1"/>
    <property type="molecule type" value="Genomic_DNA"/>
</dbReference>
<evidence type="ECO:0000256" key="11">
    <source>
        <dbReference type="SAM" id="MobiDB-lite"/>
    </source>
</evidence>
<dbReference type="Pfam" id="PF05208">
    <property type="entry name" value="ALG3"/>
    <property type="match status" value="1"/>
</dbReference>
<dbReference type="OrthoDB" id="20028at2759"/>
<organism evidence="13 14">
    <name type="scientific">Dibothriocephalus latus</name>
    <name type="common">Fish tapeworm</name>
    <name type="synonym">Diphyllobothrium latum</name>
    <dbReference type="NCBI Taxonomy" id="60516"/>
    <lineage>
        <taxon>Eukaryota</taxon>
        <taxon>Metazoa</taxon>
        <taxon>Spiralia</taxon>
        <taxon>Lophotrochozoa</taxon>
        <taxon>Platyhelminthes</taxon>
        <taxon>Cestoda</taxon>
        <taxon>Eucestoda</taxon>
        <taxon>Diphyllobothriidea</taxon>
        <taxon>Diphyllobothriidae</taxon>
        <taxon>Dibothriocephalus</taxon>
    </lineage>
</organism>
<evidence type="ECO:0000256" key="2">
    <source>
        <dbReference type="ARBA" id="ARBA00004922"/>
    </source>
</evidence>
<keyword evidence="5" id="KW-0808">Transferase</keyword>
<evidence type="ECO:0000313" key="14">
    <source>
        <dbReference type="Proteomes" id="UP000281553"/>
    </source>
</evidence>
<evidence type="ECO:0000256" key="10">
    <source>
        <dbReference type="ARBA" id="ARBA00049506"/>
    </source>
</evidence>
<dbReference type="EC" id="2.4.1.258" evidence="3"/>